<organism evidence="1 2">
    <name type="scientific">Mycolicibacterium chitae</name>
    <name type="common">Mycobacterium chitae</name>
    <dbReference type="NCBI Taxonomy" id="1792"/>
    <lineage>
        <taxon>Bacteria</taxon>
        <taxon>Bacillati</taxon>
        <taxon>Actinomycetota</taxon>
        <taxon>Actinomycetes</taxon>
        <taxon>Mycobacteriales</taxon>
        <taxon>Mycobacteriaceae</taxon>
        <taxon>Mycolicibacterium</taxon>
    </lineage>
</organism>
<gene>
    <name evidence="1" type="ORF">NCTC10485_04138</name>
</gene>
<evidence type="ECO:0000313" key="2">
    <source>
        <dbReference type="Proteomes" id="UP000282551"/>
    </source>
</evidence>
<dbReference type="AlphaFoldDB" id="A0A3S4SC55"/>
<reference evidence="1 2" key="1">
    <citation type="submission" date="2018-12" db="EMBL/GenBank/DDBJ databases">
        <authorList>
            <consortium name="Pathogen Informatics"/>
        </authorList>
    </citation>
    <scope>NUCLEOTIDE SEQUENCE [LARGE SCALE GENOMIC DNA]</scope>
    <source>
        <strain evidence="1 2">NCTC10485</strain>
    </source>
</reference>
<protein>
    <submittedName>
        <fullName evidence="1">Polyketide cyclase / dehydrase and lipid transport</fullName>
    </submittedName>
</protein>
<dbReference type="OrthoDB" id="6624781at2"/>
<dbReference type="SUPFAM" id="SSF55961">
    <property type="entry name" value="Bet v1-like"/>
    <property type="match status" value="1"/>
</dbReference>
<dbReference type="Proteomes" id="UP000282551">
    <property type="component" value="Chromosome"/>
</dbReference>
<keyword evidence="2" id="KW-1185">Reference proteome</keyword>
<dbReference type="Gene3D" id="3.30.530.20">
    <property type="match status" value="1"/>
</dbReference>
<dbReference type="InterPro" id="IPR023393">
    <property type="entry name" value="START-like_dom_sf"/>
</dbReference>
<proteinExistence type="predicted"/>
<sequence length="165" mass="17948">MTNETVSTTRTIEADAAAVFGVLVDPSTHATIDGTGWVRESLDDVRLTEAGQIFRVVVGHDNPSDGRFETANRVEVFAAPDAIAWRPGEMQEDGSFVCGGWIWRYDLAPSGPTATAVTLSYDWSEVSTELREKIGFPPVSAEPPFGLQHLENSLRNLADLAEARV</sequence>
<accession>A0A3S4SC55</accession>
<evidence type="ECO:0000313" key="1">
    <source>
        <dbReference type="EMBL" id="VEG49826.1"/>
    </source>
</evidence>
<name>A0A3S4SC55_MYCCI</name>
<dbReference type="EMBL" id="LR134355">
    <property type="protein sequence ID" value="VEG49826.1"/>
    <property type="molecule type" value="Genomic_DNA"/>
</dbReference>
<dbReference type="RefSeq" id="WP_126335453.1">
    <property type="nucleotide sequence ID" value="NZ_AP022604.1"/>
</dbReference>